<dbReference type="GO" id="GO:0016787">
    <property type="term" value="F:hydrolase activity"/>
    <property type="evidence" value="ECO:0007669"/>
    <property type="project" value="UniProtKB-KW"/>
</dbReference>
<evidence type="ECO:0000313" key="5">
    <source>
        <dbReference type="Proteomes" id="UP000214610"/>
    </source>
</evidence>
<comment type="cofactor">
    <cofactor evidence="1">
        <name>Mg(2+)</name>
        <dbReference type="ChEBI" id="CHEBI:18420"/>
    </cofactor>
</comment>
<dbReference type="InterPro" id="IPR020084">
    <property type="entry name" value="NUDIX_hydrolase_CS"/>
</dbReference>
<organism evidence="4 5">
    <name type="scientific">Turicimonas muris</name>
    <dbReference type="NCBI Taxonomy" id="1796652"/>
    <lineage>
        <taxon>Bacteria</taxon>
        <taxon>Pseudomonadati</taxon>
        <taxon>Pseudomonadota</taxon>
        <taxon>Betaproteobacteria</taxon>
        <taxon>Burkholderiales</taxon>
        <taxon>Sutterellaceae</taxon>
        <taxon>Turicimonas</taxon>
    </lineage>
</organism>
<accession>A0A227KQF3</accession>
<keyword evidence="2" id="KW-0378">Hydrolase</keyword>
<dbReference type="InterPro" id="IPR000086">
    <property type="entry name" value="NUDIX_hydrolase_dom"/>
</dbReference>
<proteinExistence type="predicted"/>
<dbReference type="Gene3D" id="3.90.79.10">
    <property type="entry name" value="Nucleoside Triphosphate Pyrophosphohydrolase"/>
    <property type="match status" value="1"/>
</dbReference>
<evidence type="ECO:0000259" key="3">
    <source>
        <dbReference type="PROSITE" id="PS51462"/>
    </source>
</evidence>
<dbReference type="AlphaFoldDB" id="A0A227KQF3"/>
<evidence type="ECO:0000256" key="2">
    <source>
        <dbReference type="ARBA" id="ARBA00022801"/>
    </source>
</evidence>
<dbReference type="GeneID" id="78362955"/>
<evidence type="ECO:0000256" key="1">
    <source>
        <dbReference type="ARBA" id="ARBA00001946"/>
    </source>
</evidence>
<dbReference type="PROSITE" id="PS00893">
    <property type="entry name" value="NUDIX_BOX"/>
    <property type="match status" value="1"/>
</dbReference>
<comment type="caution">
    <text evidence="4">The sequence shown here is derived from an EMBL/GenBank/DDBJ whole genome shotgun (WGS) entry which is preliminary data.</text>
</comment>
<feature type="domain" description="Nudix hydrolase" evidence="3">
    <location>
        <begin position="125"/>
        <end position="266"/>
    </location>
</feature>
<dbReference type="CDD" id="cd03676">
    <property type="entry name" value="NUDIX_Tnr3_like"/>
    <property type="match status" value="1"/>
</dbReference>
<dbReference type="InterPro" id="IPR015797">
    <property type="entry name" value="NUDIX_hydrolase-like_dom_sf"/>
</dbReference>
<dbReference type="SUPFAM" id="SSF55811">
    <property type="entry name" value="Nudix"/>
    <property type="match status" value="1"/>
</dbReference>
<reference evidence="5" key="1">
    <citation type="submission" date="2017-05" db="EMBL/GenBank/DDBJ databases">
        <title>Improved OligoMM genomes.</title>
        <authorList>
            <person name="Garzetti D."/>
        </authorList>
    </citation>
    <scope>NUCLEOTIDE SEQUENCE [LARGE SCALE GENOMIC DNA]</scope>
    <source>
        <strain evidence="5">YL45</strain>
    </source>
</reference>
<dbReference type="RefSeq" id="WP_066590575.1">
    <property type="nucleotide sequence ID" value="NZ_CAJTBZ010000001.1"/>
</dbReference>
<dbReference type="Pfam" id="PF00293">
    <property type="entry name" value="NUDIX"/>
    <property type="match status" value="1"/>
</dbReference>
<protein>
    <recommendedName>
        <fullName evidence="3">Nudix hydrolase domain-containing protein</fullName>
    </recommendedName>
</protein>
<evidence type="ECO:0000313" key="4">
    <source>
        <dbReference type="EMBL" id="OXE50776.1"/>
    </source>
</evidence>
<sequence>MLSNSAKDLLVNLLTTLGKQADEKVPATRISLFLNDILVGHLKSREAVFLKKTFRFIELDGPCSRCRILAENPQQASKRIAAISQIFKQCGLVTAWRDELLPVVSVKDFGRTTGLAEIERAMARPFALSTFAVHLNPYTQDGRLWVSQRSFKKAINPGYWDNCAAGMVPIGETFLTAMARESWEEAGIEEGTLQFHFLERHLISRAVTEGWMFEHTIMFDADVSDNFVPHNVDGEVEKFELLTQEEVIQRAAIGAFTFESSLSVLLSIANKNGLSADLISYTNHLF</sequence>
<dbReference type="EMBL" id="NHMP01000001">
    <property type="protein sequence ID" value="OXE50776.1"/>
    <property type="molecule type" value="Genomic_DNA"/>
</dbReference>
<dbReference type="Proteomes" id="UP000214610">
    <property type="component" value="Unassembled WGS sequence"/>
</dbReference>
<gene>
    <name evidence="4" type="ORF">ADH67_00260</name>
</gene>
<name>A0A227KQF3_9BURK</name>
<dbReference type="PROSITE" id="PS51462">
    <property type="entry name" value="NUDIX"/>
    <property type="match status" value="1"/>
</dbReference>
<keyword evidence="5" id="KW-1185">Reference proteome</keyword>